<feature type="compositionally biased region" description="Polar residues" evidence="1">
    <location>
        <begin position="163"/>
        <end position="175"/>
    </location>
</feature>
<dbReference type="PANTHER" id="PTHR33673">
    <property type="entry name" value="SUPPRESSOR SRP40-LIKE PROTEIN"/>
    <property type="match status" value="1"/>
</dbReference>
<reference evidence="2 3" key="1">
    <citation type="journal article" date="2013" name="BMC Genomics">
        <title>The miniature genome of a carnivorous plant Genlisea aurea contains a low number of genes and short non-coding sequences.</title>
        <authorList>
            <person name="Leushkin E.V."/>
            <person name="Sutormin R.A."/>
            <person name="Nabieva E.R."/>
            <person name="Penin A.A."/>
            <person name="Kondrashov A.S."/>
            <person name="Logacheva M.D."/>
        </authorList>
    </citation>
    <scope>NUCLEOTIDE SEQUENCE [LARGE SCALE GENOMIC DNA]</scope>
</reference>
<feature type="compositionally biased region" description="Basic and acidic residues" evidence="1">
    <location>
        <begin position="1"/>
        <end position="30"/>
    </location>
</feature>
<sequence>MKAEQRKSKEDNVIEKGNDDVHDHPPRRDSIPTYLMQTQNSMMTTMIPQQQTSGYDPNRIPLSIFCNKPQEWSVQSNDLFSIQMGDGSFSHDVDFLLLGKSGESREVTGKGVSPGGSDLDLDSGKISGVEVEEELPHSPAAVSEAKKSVSPAMGPSSPHYSDGSENSFSSFAFPL</sequence>
<organism evidence="2 3">
    <name type="scientific">Genlisea aurea</name>
    <dbReference type="NCBI Taxonomy" id="192259"/>
    <lineage>
        <taxon>Eukaryota</taxon>
        <taxon>Viridiplantae</taxon>
        <taxon>Streptophyta</taxon>
        <taxon>Embryophyta</taxon>
        <taxon>Tracheophyta</taxon>
        <taxon>Spermatophyta</taxon>
        <taxon>Magnoliopsida</taxon>
        <taxon>eudicotyledons</taxon>
        <taxon>Gunneridae</taxon>
        <taxon>Pentapetalae</taxon>
        <taxon>asterids</taxon>
        <taxon>lamiids</taxon>
        <taxon>Lamiales</taxon>
        <taxon>Lentibulariaceae</taxon>
        <taxon>Genlisea</taxon>
    </lineage>
</organism>
<gene>
    <name evidence="2" type="ORF">M569_04573</name>
</gene>
<evidence type="ECO:0000256" key="1">
    <source>
        <dbReference type="SAM" id="MobiDB-lite"/>
    </source>
</evidence>
<dbReference type="EMBL" id="AUSU01001784">
    <property type="protein sequence ID" value="EPS70196.1"/>
    <property type="molecule type" value="Genomic_DNA"/>
</dbReference>
<evidence type="ECO:0000313" key="2">
    <source>
        <dbReference type="EMBL" id="EPS70196.1"/>
    </source>
</evidence>
<accession>S8CYU6</accession>
<dbReference type="Proteomes" id="UP000015453">
    <property type="component" value="Unassembled WGS sequence"/>
</dbReference>
<protein>
    <submittedName>
        <fullName evidence="2">Uncharacterized protein</fullName>
    </submittedName>
</protein>
<feature type="region of interest" description="Disordered" evidence="1">
    <location>
        <begin position="1"/>
        <end position="31"/>
    </location>
</feature>
<feature type="region of interest" description="Disordered" evidence="1">
    <location>
        <begin position="130"/>
        <end position="175"/>
    </location>
</feature>
<name>S8CYU6_9LAMI</name>
<evidence type="ECO:0000313" key="3">
    <source>
        <dbReference type="Proteomes" id="UP000015453"/>
    </source>
</evidence>
<proteinExistence type="predicted"/>
<dbReference type="PANTHER" id="PTHR33673:SF36">
    <property type="entry name" value="MYB-LIKE PROTEIN Q"/>
    <property type="match status" value="1"/>
</dbReference>
<dbReference type="AlphaFoldDB" id="S8CYU6"/>
<dbReference type="OrthoDB" id="676141at2759"/>
<keyword evidence="3" id="KW-1185">Reference proteome</keyword>
<comment type="caution">
    <text evidence="2">The sequence shown here is derived from an EMBL/GenBank/DDBJ whole genome shotgun (WGS) entry which is preliminary data.</text>
</comment>